<evidence type="ECO:0000313" key="5">
    <source>
        <dbReference type="EMBL" id="BBH87862.1"/>
    </source>
</evidence>
<dbReference type="GO" id="GO:0006567">
    <property type="term" value="P:L-threonine catabolic process"/>
    <property type="evidence" value="ECO:0007669"/>
    <property type="project" value="TreeGrafter"/>
</dbReference>
<evidence type="ECO:0000256" key="1">
    <source>
        <dbReference type="ARBA" id="ARBA00001933"/>
    </source>
</evidence>
<dbReference type="Pfam" id="PF00291">
    <property type="entry name" value="PALP"/>
    <property type="match status" value="1"/>
</dbReference>
<evidence type="ECO:0000259" key="4">
    <source>
        <dbReference type="Pfam" id="PF00291"/>
    </source>
</evidence>
<comment type="cofactor">
    <cofactor evidence="1">
        <name>pyridoxal 5'-phosphate</name>
        <dbReference type="ChEBI" id="CHEBI:597326"/>
    </cofactor>
</comment>
<dbReference type="EMBL" id="AP019376">
    <property type="protein sequence ID" value="BBH87862.1"/>
    <property type="molecule type" value="Genomic_DNA"/>
</dbReference>
<dbReference type="GO" id="GO:0006565">
    <property type="term" value="P:L-serine catabolic process"/>
    <property type="evidence" value="ECO:0007669"/>
    <property type="project" value="TreeGrafter"/>
</dbReference>
<keyword evidence="2" id="KW-0663">Pyridoxal phosphate</keyword>
<dbReference type="Gene3D" id="3.40.50.1100">
    <property type="match status" value="2"/>
</dbReference>
<dbReference type="PANTHER" id="PTHR48078">
    <property type="entry name" value="THREONINE DEHYDRATASE, MITOCHONDRIAL-RELATED"/>
    <property type="match status" value="1"/>
</dbReference>
<reference evidence="5" key="1">
    <citation type="submission" date="2018-12" db="EMBL/GenBank/DDBJ databases">
        <title>Novel natural products biosynthetic potential of the class Ktedonobacteria.</title>
        <authorList>
            <person name="Zheng Y."/>
            <person name="Saitou A."/>
            <person name="Wang C.M."/>
            <person name="Toyoda A."/>
            <person name="Minakuchi Y."/>
            <person name="Sekiguchi Y."/>
            <person name="Ueda K."/>
            <person name="Takano H."/>
            <person name="Sakai Y."/>
            <person name="Yokota A."/>
            <person name="Yabe S."/>
        </authorList>
    </citation>
    <scope>NUCLEOTIDE SEQUENCE</scope>
    <source>
        <strain evidence="5">COM3</strain>
    </source>
</reference>
<name>A0A455SLS3_9CHLR</name>
<keyword evidence="3" id="KW-0456">Lyase</keyword>
<dbReference type="InterPro" id="IPR001926">
    <property type="entry name" value="TrpB-like_PALP"/>
</dbReference>
<protein>
    <submittedName>
        <fullName evidence="5">Threonine synthase</fullName>
    </submittedName>
</protein>
<accession>A0A455SLS3</accession>
<dbReference type="PANTHER" id="PTHR48078:SF6">
    <property type="entry name" value="L-THREONINE DEHYDRATASE CATABOLIC TDCB"/>
    <property type="match status" value="1"/>
</dbReference>
<dbReference type="InterPro" id="IPR036052">
    <property type="entry name" value="TrpB-like_PALP_sf"/>
</dbReference>
<evidence type="ECO:0000256" key="2">
    <source>
        <dbReference type="ARBA" id="ARBA00022898"/>
    </source>
</evidence>
<dbReference type="AlphaFoldDB" id="A0A455SLS3"/>
<proteinExistence type="predicted"/>
<dbReference type="InterPro" id="IPR050147">
    <property type="entry name" value="Ser/Thr_Dehydratase"/>
</dbReference>
<dbReference type="GO" id="GO:0009097">
    <property type="term" value="P:isoleucine biosynthetic process"/>
    <property type="evidence" value="ECO:0007669"/>
    <property type="project" value="TreeGrafter"/>
</dbReference>
<dbReference type="SUPFAM" id="SSF53686">
    <property type="entry name" value="Tryptophan synthase beta subunit-like PLP-dependent enzymes"/>
    <property type="match status" value="1"/>
</dbReference>
<dbReference type="GO" id="GO:0004794">
    <property type="term" value="F:threonine deaminase activity"/>
    <property type="evidence" value="ECO:0007669"/>
    <property type="project" value="TreeGrafter"/>
</dbReference>
<evidence type="ECO:0000256" key="3">
    <source>
        <dbReference type="ARBA" id="ARBA00023239"/>
    </source>
</evidence>
<organism evidence="5">
    <name type="scientific">Thermosporothrix sp. COM3</name>
    <dbReference type="NCBI Taxonomy" id="2490863"/>
    <lineage>
        <taxon>Bacteria</taxon>
        <taxon>Bacillati</taxon>
        <taxon>Chloroflexota</taxon>
        <taxon>Ktedonobacteria</taxon>
        <taxon>Ktedonobacterales</taxon>
        <taxon>Thermosporotrichaceae</taxon>
        <taxon>Thermosporothrix</taxon>
    </lineage>
</organism>
<dbReference type="GO" id="GO:0003941">
    <property type="term" value="F:L-serine ammonia-lyase activity"/>
    <property type="evidence" value="ECO:0007669"/>
    <property type="project" value="TreeGrafter"/>
</dbReference>
<sequence>MFATGLRCFRCGRVQPFTPSAYLCPHCGAADDDPGILDVLYDYDAIAPAFEQEREKQRPDLFRFLPLLPVNAVGPVLPAGGTPLVAAPRLAQRLGLAQLYLKDETRNPTRCLKDRATAVGVTMALEQGYRTLYCASAGNAAISLAGFCAHLGLACQVFVPHAVSTTRLRWLQRYGAIIHISDGDYDQAYAEAEAAGQEQGWYSRNCACNPFLVEGKKTVALEIGEQLHWQVPDMVVAPVGDGCTLGAIGKGFRELRRLGLTDRLPRLLGVQAETVQPVVSRYHGVKAGADCGPTAAASIDVKKPRNYLRLRAELDASSGSMLAVSDAEMEEARCLLACEAGLVAELTSAASLAALFQLARQESLQGKTAVLVITGGRNDGDS</sequence>
<gene>
    <name evidence="5" type="ORF">KTC_26130</name>
</gene>
<feature type="domain" description="Tryptophan synthase beta chain-like PALP" evidence="4">
    <location>
        <begin position="79"/>
        <end position="375"/>
    </location>
</feature>